<dbReference type="GO" id="GO:0005737">
    <property type="term" value="C:cytoplasm"/>
    <property type="evidence" value="ECO:0007669"/>
    <property type="project" value="TreeGrafter"/>
</dbReference>
<accession>A0A8K0D3S9</accession>
<dbReference type="Gene3D" id="3.20.20.70">
    <property type="entry name" value="Aldolase class I"/>
    <property type="match status" value="1"/>
</dbReference>
<feature type="domain" description="DRBM" evidence="6">
    <location>
        <begin position="377"/>
        <end position="440"/>
    </location>
</feature>
<dbReference type="CDD" id="cd02801">
    <property type="entry name" value="DUS_like_FMN"/>
    <property type="match status" value="1"/>
</dbReference>
<sequence>MTKTNERLTYDNKVVLAPMVRVGTLPMRLLALDYGADIVYSEELIDWKFMRSVRRVNDVLGTVDFIDKSDGTVVFRTCDKEKDRVVMQLGTCDPQRALEVAKMVENDVAGIDINMGCPKEFSLKGGMGAALLKQPEKAKAILTTLIQNVKIPITCKIRVLPDTDATVNLVIELVSTGISAIAVHGRTKNERPQHQNRNETIKKIAESVSIPVIANGGSREIEKYSDIDKFRKECGCTSVMLARVAQGNCSIFSSRGLKPLDDVIIDYLKYAVDYDNAPSNTKYCVQNMLKELQETPRGKKFLECQTLEQICAIWNMGNYCRQKQLEYQSKGNFGRREVTPDMFNPNPKRLKIDVDDDVIEMQCAFIRASYIQDAELPKTKLIAWCGKNKLKAPVYQTINEDKLFRSIAIVDGKKYSSTFWEKNKRFAEQGAALVCLTSLGLVDTNTLVESGSILR</sequence>
<dbReference type="CDD" id="cd19871">
    <property type="entry name" value="DSRM_DUS2L"/>
    <property type="match status" value="1"/>
</dbReference>
<dbReference type="InterPro" id="IPR014720">
    <property type="entry name" value="dsRBD_dom"/>
</dbReference>
<dbReference type="GO" id="GO:0050660">
    <property type="term" value="F:flavin adenine dinucleotide binding"/>
    <property type="evidence" value="ECO:0007669"/>
    <property type="project" value="InterPro"/>
</dbReference>
<keyword evidence="4" id="KW-0819">tRNA processing</keyword>
<dbReference type="SMART" id="SM00358">
    <property type="entry name" value="DSRM"/>
    <property type="match status" value="1"/>
</dbReference>
<dbReference type="PANTHER" id="PTHR45936:SF1">
    <property type="entry name" value="TRNA-DIHYDROURIDINE(20) SYNTHASE [NAD(P)+]-LIKE"/>
    <property type="match status" value="1"/>
</dbReference>
<dbReference type="Pfam" id="PF01207">
    <property type="entry name" value="Dus"/>
    <property type="match status" value="1"/>
</dbReference>
<keyword evidence="3" id="KW-0288">FMN</keyword>
<comment type="cofactor">
    <cofactor evidence="1">
        <name>FMN</name>
        <dbReference type="ChEBI" id="CHEBI:58210"/>
    </cofactor>
</comment>
<dbReference type="EMBL" id="VTPC01007273">
    <property type="protein sequence ID" value="KAF2894160.1"/>
    <property type="molecule type" value="Genomic_DNA"/>
</dbReference>
<dbReference type="SUPFAM" id="SSF51395">
    <property type="entry name" value="FMN-linked oxidoreductases"/>
    <property type="match status" value="1"/>
</dbReference>
<keyword evidence="8" id="KW-1185">Reference proteome</keyword>
<name>A0A8K0D3S9_IGNLU</name>
<comment type="caution">
    <text evidence="7">The sequence shown here is derived from an EMBL/GenBank/DDBJ whole genome shotgun (WGS) entry which is preliminary data.</text>
</comment>
<dbReference type="Proteomes" id="UP000801492">
    <property type="component" value="Unassembled WGS sequence"/>
</dbReference>
<dbReference type="GO" id="GO:0000049">
    <property type="term" value="F:tRNA binding"/>
    <property type="evidence" value="ECO:0007669"/>
    <property type="project" value="InterPro"/>
</dbReference>
<keyword evidence="5" id="KW-0560">Oxidoreductase</keyword>
<protein>
    <recommendedName>
        <fullName evidence="6">DRBM domain-containing protein</fullName>
    </recommendedName>
</protein>
<dbReference type="PANTHER" id="PTHR45936">
    <property type="entry name" value="TRNA-DIHYDROURIDINE(20) SYNTHASE [NAD(P)+]-LIKE"/>
    <property type="match status" value="1"/>
</dbReference>
<dbReference type="InterPro" id="IPR052582">
    <property type="entry name" value="tRNA-DUS-like"/>
</dbReference>
<reference evidence="7" key="1">
    <citation type="submission" date="2019-08" db="EMBL/GenBank/DDBJ databases">
        <title>The genome of the North American firefly Photinus pyralis.</title>
        <authorList>
            <consortium name="Photinus pyralis genome working group"/>
            <person name="Fallon T.R."/>
            <person name="Sander Lower S.E."/>
            <person name="Weng J.-K."/>
        </authorList>
    </citation>
    <scope>NUCLEOTIDE SEQUENCE</scope>
    <source>
        <strain evidence="7">TRF0915ILg1</strain>
        <tissue evidence="7">Whole body</tissue>
    </source>
</reference>
<organism evidence="7 8">
    <name type="scientific">Ignelater luminosus</name>
    <name type="common">Cucubano</name>
    <name type="synonym">Pyrophorus luminosus</name>
    <dbReference type="NCBI Taxonomy" id="2038154"/>
    <lineage>
        <taxon>Eukaryota</taxon>
        <taxon>Metazoa</taxon>
        <taxon>Ecdysozoa</taxon>
        <taxon>Arthropoda</taxon>
        <taxon>Hexapoda</taxon>
        <taxon>Insecta</taxon>
        <taxon>Pterygota</taxon>
        <taxon>Neoptera</taxon>
        <taxon>Endopterygota</taxon>
        <taxon>Coleoptera</taxon>
        <taxon>Polyphaga</taxon>
        <taxon>Elateriformia</taxon>
        <taxon>Elateroidea</taxon>
        <taxon>Elateridae</taxon>
        <taxon>Agrypninae</taxon>
        <taxon>Pyrophorini</taxon>
        <taxon>Ignelater</taxon>
    </lineage>
</organism>
<dbReference type="InterPro" id="IPR018517">
    <property type="entry name" value="tRNA_hU_synthase_CS"/>
</dbReference>
<evidence type="ECO:0000313" key="7">
    <source>
        <dbReference type="EMBL" id="KAF2894160.1"/>
    </source>
</evidence>
<evidence type="ECO:0000256" key="3">
    <source>
        <dbReference type="ARBA" id="ARBA00022643"/>
    </source>
</evidence>
<evidence type="ECO:0000256" key="5">
    <source>
        <dbReference type="ARBA" id="ARBA00023002"/>
    </source>
</evidence>
<gene>
    <name evidence="7" type="ORF">ILUMI_12014</name>
</gene>
<evidence type="ECO:0000256" key="1">
    <source>
        <dbReference type="ARBA" id="ARBA00001917"/>
    </source>
</evidence>
<dbReference type="PROSITE" id="PS01136">
    <property type="entry name" value="UPF0034"/>
    <property type="match status" value="1"/>
</dbReference>
<evidence type="ECO:0000256" key="4">
    <source>
        <dbReference type="ARBA" id="ARBA00022694"/>
    </source>
</evidence>
<dbReference type="OrthoDB" id="10262250at2759"/>
<dbReference type="AlphaFoldDB" id="A0A8K0D3S9"/>
<dbReference type="Pfam" id="PF00035">
    <property type="entry name" value="dsrm"/>
    <property type="match status" value="1"/>
</dbReference>
<evidence type="ECO:0000313" key="8">
    <source>
        <dbReference type="Proteomes" id="UP000801492"/>
    </source>
</evidence>
<evidence type="ECO:0000256" key="2">
    <source>
        <dbReference type="ARBA" id="ARBA00022630"/>
    </source>
</evidence>
<dbReference type="GO" id="GO:0010468">
    <property type="term" value="P:regulation of gene expression"/>
    <property type="evidence" value="ECO:0007669"/>
    <property type="project" value="UniProtKB-ARBA"/>
</dbReference>
<dbReference type="InterPro" id="IPR044463">
    <property type="entry name" value="DUS2_DSRM"/>
</dbReference>
<evidence type="ECO:0000259" key="6">
    <source>
        <dbReference type="SMART" id="SM00358"/>
    </source>
</evidence>
<keyword evidence="2" id="KW-0285">Flavoprotein</keyword>
<dbReference type="InterPro" id="IPR035587">
    <property type="entry name" value="DUS-like_FMN-bd"/>
</dbReference>
<dbReference type="InterPro" id="IPR013785">
    <property type="entry name" value="Aldolase_TIM"/>
</dbReference>
<dbReference type="GO" id="GO:0017150">
    <property type="term" value="F:tRNA dihydrouridine synthase activity"/>
    <property type="evidence" value="ECO:0007669"/>
    <property type="project" value="InterPro"/>
</dbReference>
<proteinExistence type="predicted"/>
<dbReference type="Gene3D" id="3.30.160.20">
    <property type="match status" value="1"/>
</dbReference>
<dbReference type="SUPFAM" id="SSF54768">
    <property type="entry name" value="dsRNA-binding domain-like"/>
    <property type="match status" value="1"/>
</dbReference>